<evidence type="ECO:0000256" key="4">
    <source>
        <dbReference type="ARBA" id="ARBA00022723"/>
    </source>
</evidence>
<comment type="pathway">
    <text evidence="9">Amino-acid biosynthesis; L-methionine biosynthesis via salvage pathway; L-methionine from S-methyl-5-thio-alpha-D-ribose 1-phosphate: step 5/6.</text>
</comment>
<dbReference type="EMBL" id="JBFRYA010000006">
    <property type="protein sequence ID" value="MEX1668950.1"/>
    <property type="molecule type" value="Genomic_DNA"/>
</dbReference>
<feature type="binding site" evidence="9">
    <location>
        <position position="97"/>
    </location>
    <ligand>
        <name>Fe(2+)</name>
        <dbReference type="ChEBI" id="CHEBI:29033"/>
    </ligand>
</feature>
<dbReference type="Gene3D" id="2.60.120.10">
    <property type="entry name" value="Jelly Rolls"/>
    <property type="match status" value="1"/>
</dbReference>
<dbReference type="SUPFAM" id="SSF51182">
    <property type="entry name" value="RmlC-like cupins"/>
    <property type="match status" value="1"/>
</dbReference>
<comment type="function">
    <text evidence="9">Catalyzes 2 different reactions between oxygene and the acireductone 1,2-dihydroxy-3-keto-5-methylthiopentene (DHK-MTPene) depending upon the metal bound in the active site. Fe-containing acireductone dioxygenase (Fe-ARD) produces formate and 2-keto-4-methylthiobutyrate (KMTB), the alpha-ketoacid precursor of methionine in the methionine recycle pathway. Ni-containing acireductone dioxygenase (Ni-ARD) produces methylthiopropionate, carbon monoxide and formate, and does not lie on the methionine recycle pathway.</text>
</comment>
<keyword evidence="4 9" id="KW-0479">Metal-binding</keyword>
<comment type="subunit">
    <text evidence="9">Monomer.</text>
</comment>
<dbReference type="InterPro" id="IPR023956">
    <property type="entry name" value="ARD_bac"/>
</dbReference>
<feature type="site" description="May play a role in transmitting local conformational changes" evidence="9">
    <location>
        <position position="102"/>
    </location>
</feature>
<feature type="binding site" evidence="9">
    <location>
        <position position="103"/>
    </location>
    <ligand>
        <name>Ni(2+)</name>
        <dbReference type="ChEBI" id="CHEBI:49786"/>
    </ligand>
</feature>
<evidence type="ECO:0000256" key="1">
    <source>
        <dbReference type="ARBA" id="ARBA00000428"/>
    </source>
</evidence>
<dbReference type="GO" id="GO:0051213">
    <property type="term" value="F:dioxygenase activity"/>
    <property type="evidence" value="ECO:0007669"/>
    <property type="project" value="UniProtKB-KW"/>
</dbReference>
<evidence type="ECO:0000256" key="8">
    <source>
        <dbReference type="ARBA" id="ARBA00023167"/>
    </source>
</evidence>
<feature type="binding site" evidence="9">
    <location>
        <position position="99"/>
    </location>
    <ligand>
        <name>Fe(2+)</name>
        <dbReference type="ChEBI" id="CHEBI:29033"/>
    </ligand>
</feature>
<keyword evidence="2 9" id="KW-0533">Nickel</keyword>
<keyword evidence="5 9" id="KW-0223">Dioxygenase</keyword>
<evidence type="ECO:0000313" key="11">
    <source>
        <dbReference type="EMBL" id="MEX1668950.1"/>
    </source>
</evidence>
<evidence type="ECO:0000256" key="5">
    <source>
        <dbReference type="ARBA" id="ARBA00022964"/>
    </source>
</evidence>
<evidence type="ECO:0000256" key="10">
    <source>
        <dbReference type="SAM" id="MobiDB-lite"/>
    </source>
</evidence>
<dbReference type="InterPro" id="IPR004313">
    <property type="entry name" value="ARD"/>
</dbReference>
<gene>
    <name evidence="9" type="primary">mtnD</name>
    <name evidence="11" type="ORF">AB4876_08495</name>
</gene>
<comment type="similarity">
    <text evidence="9">Belongs to the acireductone dioxygenase (ARD) family.</text>
</comment>
<keyword evidence="3 9" id="KW-0028">Amino-acid biosynthesis</keyword>
<comment type="cofactor">
    <cofactor evidence="9">
        <name>Ni(2+)</name>
        <dbReference type="ChEBI" id="CHEBI:49786"/>
    </cofactor>
    <text evidence="9">Binds 1 nickel ion per monomer.</text>
</comment>
<dbReference type="HAMAP" id="MF_01682">
    <property type="entry name" value="Salvage_MtnD"/>
    <property type="match status" value="1"/>
</dbReference>
<dbReference type="EC" id="1.13.11.54" evidence="9"/>
<comment type="caution">
    <text evidence="11">The sequence shown here is derived from an EMBL/GenBank/DDBJ whole genome shotgun (WGS) entry which is preliminary data.</text>
</comment>
<feature type="site" description="May play a role in metal incorporation in vivo" evidence="9">
    <location>
        <position position="96"/>
    </location>
</feature>
<dbReference type="RefSeq" id="WP_368381216.1">
    <property type="nucleotide sequence ID" value="NZ_JBFRYA010000006.1"/>
</dbReference>
<feature type="site" description="Important to generate the dianion" evidence="9">
    <location>
        <position position="105"/>
    </location>
</feature>
<dbReference type="Proteomes" id="UP001557485">
    <property type="component" value="Unassembled WGS sequence"/>
</dbReference>
<evidence type="ECO:0000256" key="6">
    <source>
        <dbReference type="ARBA" id="ARBA00023002"/>
    </source>
</evidence>
<proteinExistence type="inferred from homology"/>
<comment type="cofactor">
    <cofactor evidence="9">
        <name>Fe(2+)</name>
        <dbReference type="ChEBI" id="CHEBI:29033"/>
    </cofactor>
    <text evidence="9">Binds 1 Fe(2+) cation per monomer.</text>
</comment>
<keyword evidence="8 9" id="KW-0486">Methionine biosynthesis</keyword>
<evidence type="ECO:0000256" key="9">
    <source>
        <dbReference type="HAMAP-Rule" id="MF_01682"/>
    </source>
</evidence>
<dbReference type="InterPro" id="IPR011051">
    <property type="entry name" value="RmlC_Cupin_sf"/>
</dbReference>
<comment type="catalytic activity">
    <reaction evidence="1 9">
        <text>1,2-dihydroxy-5-(methylsulfanyl)pent-1-en-3-one + O2 = 4-methylsulfanyl-2-oxobutanoate + formate + 2 H(+)</text>
        <dbReference type="Rhea" id="RHEA:24504"/>
        <dbReference type="ChEBI" id="CHEBI:15378"/>
        <dbReference type="ChEBI" id="CHEBI:15379"/>
        <dbReference type="ChEBI" id="CHEBI:15740"/>
        <dbReference type="ChEBI" id="CHEBI:16723"/>
        <dbReference type="ChEBI" id="CHEBI:49252"/>
        <dbReference type="EC" id="1.13.11.54"/>
    </reaction>
</comment>
<keyword evidence="7 9" id="KW-0408">Iron</keyword>
<dbReference type="CDD" id="cd02232">
    <property type="entry name" value="cupin_ARD"/>
    <property type="match status" value="1"/>
</dbReference>
<name>A0ABV3U5F8_9GAMM</name>
<dbReference type="PANTHER" id="PTHR23418:SF0">
    <property type="entry name" value="ACIREDUCTONE DIOXYGENASE"/>
    <property type="match status" value="1"/>
</dbReference>
<dbReference type="InterPro" id="IPR014710">
    <property type="entry name" value="RmlC-like_jellyroll"/>
</dbReference>
<sequence length="187" mass="21125">MSTLTVYSDSNSQQPRTQTNDPATITTELAAAGIRFEQWQTRDDIQAGDSQERVLKAYASDVQRLINEQGYQSVDVISIDRHNPQKDALRQKFLAEHTHSEDEVRFFVQGQGLFALHLGDQVFEILCEKGDLLSVPANTQHWFDLGPEPDLVAIRFFNNPDGWVANYTGSDIAEHYSRIESRIAASQ</sequence>
<feature type="binding site" evidence="9">
    <location>
        <position position="99"/>
    </location>
    <ligand>
        <name>Ni(2+)</name>
        <dbReference type="ChEBI" id="CHEBI:49786"/>
    </ligand>
</feature>
<protein>
    <recommendedName>
        <fullName evidence="9">Acireductone dioxygenase</fullName>
    </recommendedName>
    <alternativeName>
        <fullName evidence="9">1,2-dihydroxy-3-keto-5-methylthiopentene dioxygenase</fullName>
        <shortName evidence="9">DHK-MTPene dioxygenase</shortName>
    </alternativeName>
    <alternativeName>
        <fullName evidence="9">Acireductone dioxygenase (Fe(2+)-requiring)</fullName>
        <shortName evidence="9">ARD'</shortName>
        <shortName evidence="9">Fe-ARD</shortName>
        <ecNumber evidence="9">1.13.11.54</ecNumber>
    </alternativeName>
    <alternativeName>
        <fullName evidence="9">Acireductone dioxygenase (Ni(2+)-requiring)</fullName>
        <shortName evidence="9">ARD</shortName>
        <shortName evidence="9">Ni-ARD</shortName>
        <ecNumber evidence="9">1.13.11.53</ecNumber>
    </alternativeName>
</protein>
<keyword evidence="12" id="KW-1185">Reference proteome</keyword>
<organism evidence="11 12">
    <name type="scientific">Zhongshania guokunii</name>
    <dbReference type="NCBI Taxonomy" id="641783"/>
    <lineage>
        <taxon>Bacteria</taxon>
        <taxon>Pseudomonadati</taxon>
        <taxon>Pseudomonadota</taxon>
        <taxon>Gammaproteobacteria</taxon>
        <taxon>Cellvibrionales</taxon>
        <taxon>Spongiibacteraceae</taxon>
        <taxon>Zhongshania</taxon>
    </lineage>
</organism>
<keyword evidence="6 9" id="KW-0560">Oxidoreductase</keyword>
<comment type="catalytic activity">
    <reaction evidence="9">
        <text>1,2-dihydroxy-5-(methylsulfanyl)pent-1-en-3-one + O2 = 3-(methylsulfanyl)propanoate + CO + formate + 2 H(+)</text>
        <dbReference type="Rhea" id="RHEA:14161"/>
        <dbReference type="ChEBI" id="CHEBI:15378"/>
        <dbReference type="ChEBI" id="CHEBI:15379"/>
        <dbReference type="ChEBI" id="CHEBI:15740"/>
        <dbReference type="ChEBI" id="CHEBI:17245"/>
        <dbReference type="ChEBI" id="CHEBI:49016"/>
        <dbReference type="ChEBI" id="CHEBI:49252"/>
        <dbReference type="EC" id="1.13.11.53"/>
    </reaction>
</comment>
<evidence type="ECO:0000313" key="12">
    <source>
        <dbReference type="Proteomes" id="UP001557485"/>
    </source>
</evidence>
<reference evidence="11 12" key="1">
    <citation type="journal article" date="2011" name="Int. J. Syst. Evol. Microbiol.">
        <title>Zhongshania antarctica gen. nov., sp. nov. and Zhongshania guokunii sp. nov., gammaproteobacteria respectively isolated from coastal attached (fast) ice and surface seawater of the Antarctic.</title>
        <authorList>
            <person name="Li H.J."/>
            <person name="Zhang X.Y."/>
            <person name="Chen C.X."/>
            <person name="Zhang Y.J."/>
            <person name="Gao Z.M."/>
            <person name="Yu Y."/>
            <person name="Chen X.L."/>
            <person name="Chen B."/>
            <person name="Zhang Y.Z."/>
        </authorList>
    </citation>
    <scope>NUCLEOTIDE SEQUENCE [LARGE SCALE GENOMIC DNA]</scope>
    <source>
        <strain evidence="11 12">ZS6-22T</strain>
    </source>
</reference>
<dbReference type="EC" id="1.13.11.53" evidence="9"/>
<feature type="binding site" evidence="9">
    <location>
        <position position="97"/>
    </location>
    <ligand>
        <name>Ni(2+)</name>
        <dbReference type="ChEBI" id="CHEBI:49786"/>
    </ligand>
</feature>
<feature type="binding site" evidence="9">
    <location>
        <position position="141"/>
    </location>
    <ligand>
        <name>Ni(2+)</name>
        <dbReference type="ChEBI" id="CHEBI:49786"/>
    </ligand>
</feature>
<evidence type="ECO:0000256" key="3">
    <source>
        <dbReference type="ARBA" id="ARBA00022605"/>
    </source>
</evidence>
<accession>A0ABV3U5F8</accession>
<feature type="binding site" evidence="9">
    <location>
        <position position="103"/>
    </location>
    <ligand>
        <name>Fe(2+)</name>
        <dbReference type="ChEBI" id="CHEBI:29033"/>
    </ligand>
</feature>
<dbReference type="PANTHER" id="PTHR23418">
    <property type="entry name" value="ACIREDUCTONE DIOXYGENASE"/>
    <property type="match status" value="1"/>
</dbReference>
<evidence type="ECO:0000256" key="7">
    <source>
        <dbReference type="ARBA" id="ARBA00023004"/>
    </source>
</evidence>
<feature type="binding site" evidence="9">
    <location>
        <position position="141"/>
    </location>
    <ligand>
        <name>Fe(2+)</name>
        <dbReference type="ChEBI" id="CHEBI:29033"/>
    </ligand>
</feature>
<feature type="region of interest" description="Disordered" evidence="10">
    <location>
        <begin position="1"/>
        <end position="20"/>
    </location>
</feature>
<dbReference type="Pfam" id="PF03079">
    <property type="entry name" value="ARD"/>
    <property type="match status" value="1"/>
</dbReference>
<evidence type="ECO:0000256" key="2">
    <source>
        <dbReference type="ARBA" id="ARBA00022596"/>
    </source>
</evidence>